<comment type="activity regulation">
    <text evidence="12">Mycophenolic acid (MPA) is a non-competitive inhibitor that prevents formation of the closed enzyme conformation by binding to the same site as the amobile flap. In contrast, mizoribine monophosphate (MZP) is a competitive inhibitor that induces the closed conformation. MPA is a potent inhibitor of mammalian IMPDHs but a poor inhibitor of the bacterial enzymes. MZP is a more potent inhibitor of bacterial IMPDH.</text>
</comment>
<comment type="similarity">
    <text evidence="2 12 17">Belongs to the IMPDH/GMPR family.</text>
</comment>
<dbReference type="NCBIfam" id="TIGR01302">
    <property type="entry name" value="IMP_dehydrog"/>
    <property type="match status" value="1"/>
</dbReference>
<evidence type="ECO:0000259" key="19">
    <source>
        <dbReference type="PROSITE" id="PS51371"/>
    </source>
</evidence>
<feature type="domain" description="CBS" evidence="19">
    <location>
        <begin position="178"/>
        <end position="237"/>
    </location>
</feature>
<dbReference type="PANTHER" id="PTHR11911">
    <property type="entry name" value="INOSINE-5-MONOPHOSPHATE DEHYDROGENASE RELATED"/>
    <property type="match status" value="1"/>
</dbReference>
<dbReference type="SMART" id="SM00116">
    <property type="entry name" value="CBS"/>
    <property type="match status" value="2"/>
</dbReference>
<dbReference type="EMBL" id="HBFA01022616">
    <property type="protein sequence ID" value="CAD8672794.1"/>
    <property type="molecule type" value="Transcribed_RNA"/>
</dbReference>
<dbReference type="PIRSF" id="PIRSF000130">
    <property type="entry name" value="IMPDH"/>
    <property type="match status" value="1"/>
</dbReference>
<evidence type="ECO:0000256" key="11">
    <source>
        <dbReference type="ARBA" id="ARBA00056556"/>
    </source>
</evidence>
<dbReference type="GO" id="GO:0003938">
    <property type="term" value="F:IMP dehydrogenase activity"/>
    <property type="evidence" value="ECO:0007669"/>
    <property type="project" value="UniProtKB-UniRule"/>
</dbReference>
<accession>A0A7S0WMH7</accession>
<evidence type="ECO:0000256" key="9">
    <source>
        <dbReference type="ARBA" id="ARBA00023122"/>
    </source>
</evidence>
<dbReference type="HAMAP" id="MF_01964">
    <property type="entry name" value="IMPDH"/>
    <property type="match status" value="1"/>
</dbReference>
<comment type="caution">
    <text evidence="12">Lacks conserved residue(s) required for the propagation of feature annotation.</text>
</comment>
<protein>
    <recommendedName>
        <fullName evidence="12 18">Inosine-5'-monophosphate dehydrogenase</fullName>
        <shortName evidence="12">IMP dehydrogenase</shortName>
        <shortName evidence="12">IMPD</shortName>
        <shortName evidence="12">IMPDH</shortName>
        <ecNumber evidence="12 18">1.1.1.205</ecNumber>
    </recommendedName>
</protein>
<reference evidence="20" key="1">
    <citation type="submission" date="2021-01" db="EMBL/GenBank/DDBJ databases">
        <authorList>
            <person name="Corre E."/>
            <person name="Pelletier E."/>
            <person name="Niang G."/>
            <person name="Scheremetjew M."/>
            <person name="Finn R."/>
            <person name="Kale V."/>
            <person name="Holt S."/>
            <person name="Cochrane G."/>
            <person name="Meng A."/>
            <person name="Brown T."/>
            <person name="Cohen L."/>
        </authorList>
    </citation>
    <scope>NUCLEOTIDE SEQUENCE</scope>
    <source>
        <strain evidence="20">CCMP722</strain>
    </source>
</reference>
<evidence type="ECO:0000256" key="18">
    <source>
        <dbReference type="RuleBase" id="RU003928"/>
    </source>
</evidence>
<feature type="binding site" evidence="12 14">
    <location>
        <begin position="324"/>
        <end position="326"/>
    </location>
    <ligand>
        <name>NAD(+)</name>
        <dbReference type="ChEBI" id="CHEBI:57540"/>
    </ligand>
</feature>
<evidence type="ECO:0000256" key="5">
    <source>
        <dbReference type="ARBA" id="ARBA00022755"/>
    </source>
</evidence>
<evidence type="ECO:0000256" key="14">
    <source>
        <dbReference type="PIRSR" id="PIRSR000130-3"/>
    </source>
</evidence>
<dbReference type="Gene3D" id="3.20.20.70">
    <property type="entry name" value="Aldolase class I"/>
    <property type="match status" value="1"/>
</dbReference>
<feature type="binding site" description="in other chain" evidence="12 15">
    <location>
        <position position="326"/>
    </location>
    <ligand>
        <name>K(+)</name>
        <dbReference type="ChEBI" id="CHEBI:29103"/>
        <note>ligand shared between two tetrameric partners</note>
    </ligand>
</feature>
<dbReference type="GO" id="GO:0006177">
    <property type="term" value="P:GMP biosynthetic process"/>
    <property type="evidence" value="ECO:0007669"/>
    <property type="project" value="UniProtKB-UniRule"/>
</dbReference>
<evidence type="ECO:0000256" key="7">
    <source>
        <dbReference type="ARBA" id="ARBA00023002"/>
    </source>
</evidence>
<comment type="pathway">
    <text evidence="12 18">Purine metabolism; XMP biosynthesis via de novo pathway; XMP from IMP: step 1/1.</text>
</comment>
<dbReference type="GO" id="GO:0000166">
    <property type="term" value="F:nucleotide binding"/>
    <property type="evidence" value="ECO:0007669"/>
    <property type="project" value="UniProtKB-UniRule"/>
</dbReference>
<dbReference type="FunFam" id="3.20.20.70:FF:000086">
    <property type="entry name" value="IMP dehydrogenase, putative"/>
    <property type="match status" value="1"/>
</dbReference>
<keyword evidence="8 12" id="KW-0520">NAD</keyword>
<evidence type="ECO:0000256" key="6">
    <source>
        <dbReference type="ARBA" id="ARBA00022958"/>
    </source>
</evidence>
<dbReference type="PANTHER" id="PTHR11911:SF111">
    <property type="entry name" value="INOSINE-5'-MONOPHOSPHATE DEHYDROGENASE"/>
    <property type="match status" value="1"/>
</dbReference>
<dbReference type="AlphaFoldDB" id="A0A7S0WMH7"/>
<evidence type="ECO:0000256" key="3">
    <source>
        <dbReference type="ARBA" id="ARBA00022723"/>
    </source>
</evidence>
<keyword evidence="4 12" id="KW-0332">GMP biosynthesis</keyword>
<sequence length="512" mass="54727">MAGIKQVSNGVDEEDFDGYSGKQVFNQGYCYTYDDIIFLPGHINFAAHEVDFTCKVSKNIQLTTPLVSSPMDTVTEASMAMVMAMVGGMGFLHYNMTVEDQVANIKRVKAHRPGYVLQTSVMSPTSTVAELDMQKKLKNFSSTCITESGAMGSKLLGIVTTRDIELVQDRSTLLADVMTKEVITVAEKMSLQEAEALVQTAKKGKLPVVSEAGALVGLVTWEEVKLRLMRPTLGKPSLDPQGRLLVGAAMGTRPDDRARVAALVEAGVDAVILDSSQGDSIYQVEMIKYIKATHPGLDVIAGNVVTGAQAKRLIEAGADGLRVGMGSGSICTTQEVCAVGRGQATAVFKVSKLAAQYGVPIIADGGIQNSGHIVKALALGASCVMCGSMFAGTTEAPGDYFYENGVRLKRYRGMGSLEAMQKGSDTRYLSDANHLKVAQGVAGSVKDKGSVLKMVPYLLHGAKQGFQDLGANSLVNAHERLRSGEMLMETRSGAAQKEGGVHDLHNYEKKLW</sequence>
<keyword evidence="6 12" id="KW-0630">Potassium</keyword>
<dbReference type="SMART" id="SM01240">
    <property type="entry name" value="IMPDH"/>
    <property type="match status" value="1"/>
</dbReference>
<evidence type="ECO:0000256" key="15">
    <source>
        <dbReference type="PIRSR" id="PIRSR000130-4"/>
    </source>
</evidence>
<organism evidence="20">
    <name type="scientific">Pyramimonas obovata</name>
    <dbReference type="NCBI Taxonomy" id="1411642"/>
    <lineage>
        <taxon>Eukaryota</taxon>
        <taxon>Viridiplantae</taxon>
        <taxon>Chlorophyta</taxon>
        <taxon>Pyramimonadophyceae</taxon>
        <taxon>Pyramimonadales</taxon>
        <taxon>Pyramimonadaceae</taxon>
        <taxon>Pyramimonas</taxon>
        <taxon>Pyramimonas incertae sedis</taxon>
    </lineage>
</organism>
<dbReference type="GO" id="GO:0005737">
    <property type="term" value="C:cytoplasm"/>
    <property type="evidence" value="ECO:0007669"/>
    <property type="project" value="UniProtKB-SubCell"/>
</dbReference>
<dbReference type="Pfam" id="PF00571">
    <property type="entry name" value="CBS"/>
    <property type="match status" value="1"/>
</dbReference>
<keyword evidence="9 16" id="KW-0129">CBS domain</keyword>
<dbReference type="InterPro" id="IPR046342">
    <property type="entry name" value="CBS_dom_sf"/>
</dbReference>
<dbReference type="GO" id="GO:0006183">
    <property type="term" value="P:GTP biosynthetic process"/>
    <property type="evidence" value="ECO:0007669"/>
    <property type="project" value="TreeGrafter"/>
</dbReference>
<keyword evidence="12" id="KW-0963">Cytoplasm</keyword>
<dbReference type="UniPathway" id="UPA00601">
    <property type="reaction ID" value="UER00295"/>
</dbReference>
<dbReference type="PROSITE" id="PS51371">
    <property type="entry name" value="CBS"/>
    <property type="match status" value="1"/>
</dbReference>
<feature type="binding site" evidence="12">
    <location>
        <begin position="387"/>
        <end position="388"/>
    </location>
    <ligand>
        <name>IMP</name>
        <dbReference type="ChEBI" id="CHEBI:58053"/>
    </ligand>
</feature>
<evidence type="ECO:0000256" key="8">
    <source>
        <dbReference type="ARBA" id="ARBA00023027"/>
    </source>
</evidence>
<evidence type="ECO:0000256" key="13">
    <source>
        <dbReference type="PIRSR" id="PIRSR000130-1"/>
    </source>
</evidence>
<comment type="subunit">
    <text evidence="12">Homotetramer.</text>
</comment>
<dbReference type="InterPro" id="IPR015875">
    <property type="entry name" value="IMP_DH/GMP_Rdtase_CS"/>
</dbReference>
<feature type="binding site" description="in other chain" evidence="12 15">
    <location>
        <position position="328"/>
    </location>
    <ligand>
        <name>K(+)</name>
        <dbReference type="ChEBI" id="CHEBI:29103"/>
        <note>ligand shared between two tetrameric partners</note>
    </ligand>
</feature>
<feature type="active site" description="Thioimidate intermediate" evidence="12 13">
    <location>
        <position position="331"/>
    </location>
</feature>
<comment type="cofactor">
    <cofactor evidence="1 12">
        <name>K(+)</name>
        <dbReference type="ChEBI" id="CHEBI:29103"/>
    </cofactor>
</comment>
<evidence type="ECO:0000256" key="2">
    <source>
        <dbReference type="ARBA" id="ARBA00005502"/>
    </source>
</evidence>
<feature type="active site" description="Proton acceptor" evidence="12 13">
    <location>
        <position position="427"/>
    </location>
</feature>
<evidence type="ECO:0000256" key="17">
    <source>
        <dbReference type="RuleBase" id="RU003927"/>
    </source>
</evidence>
<dbReference type="GO" id="GO:0046872">
    <property type="term" value="F:metal ion binding"/>
    <property type="evidence" value="ECO:0007669"/>
    <property type="project" value="UniProtKB-UniRule"/>
</dbReference>
<dbReference type="PROSITE" id="PS00487">
    <property type="entry name" value="IMP_DH_GMP_RED"/>
    <property type="match status" value="1"/>
</dbReference>
<evidence type="ECO:0000256" key="1">
    <source>
        <dbReference type="ARBA" id="ARBA00001958"/>
    </source>
</evidence>
<dbReference type="EC" id="1.1.1.205" evidence="12 18"/>
<gene>
    <name evidence="20" type="ORF">POBO1169_LOCUS11489</name>
</gene>
<feature type="binding site" evidence="12">
    <location>
        <begin position="364"/>
        <end position="366"/>
    </location>
    <ligand>
        <name>IMP</name>
        <dbReference type="ChEBI" id="CHEBI:58053"/>
    </ligand>
</feature>
<feature type="binding site" evidence="12">
    <location>
        <position position="329"/>
    </location>
    <ligand>
        <name>IMP</name>
        <dbReference type="ChEBI" id="CHEBI:58053"/>
    </ligand>
</feature>
<comment type="function">
    <text evidence="11 12">Catalyzes the conversion of inosine 5'-phosphate (IMP) to xanthosine 5'-phosphate (XMP), the first committed and rate-limiting step in the de novo synthesis of guanine nucleotides, and therefore plays an important role in the regulation of cell growth.</text>
</comment>
<dbReference type="InterPro" id="IPR005990">
    <property type="entry name" value="IMP_DH"/>
</dbReference>
<dbReference type="InterPro" id="IPR000644">
    <property type="entry name" value="CBS_dom"/>
</dbReference>
<dbReference type="Pfam" id="PF00478">
    <property type="entry name" value="IMPDH"/>
    <property type="match status" value="1"/>
</dbReference>
<dbReference type="InterPro" id="IPR013785">
    <property type="entry name" value="Aldolase_TIM"/>
</dbReference>
<evidence type="ECO:0000256" key="12">
    <source>
        <dbReference type="HAMAP-Rule" id="MF_03156"/>
    </source>
</evidence>
<evidence type="ECO:0000256" key="4">
    <source>
        <dbReference type="ARBA" id="ARBA00022749"/>
    </source>
</evidence>
<feature type="binding site" description="in other chain" evidence="12 15">
    <location>
        <position position="331"/>
    </location>
    <ligand>
        <name>K(+)</name>
        <dbReference type="ChEBI" id="CHEBI:29103"/>
        <note>ligand shared between two tetrameric partners</note>
    </ligand>
</feature>
<keyword evidence="5 12" id="KW-0658">Purine biosynthesis</keyword>
<evidence type="ECO:0000313" key="20">
    <source>
        <dbReference type="EMBL" id="CAD8672794.1"/>
    </source>
</evidence>
<dbReference type="InterPro" id="IPR001093">
    <property type="entry name" value="IMP_DH_GMPRt"/>
</dbReference>
<dbReference type="SUPFAM" id="SSF51412">
    <property type="entry name" value="Inosine monophosphate dehydrogenase (IMPDH)"/>
    <property type="match status" value="1"/>
</dbReference>
<comment type="catalytic activity">
    <reaction evidence="10 12 18">
        <text>IMP + NAD(+) + H2O = XMP + NADH + H(+)</text>
        <dbReference type="Rhea" id="RHEA:11708"/>
        <dbReference type="ChEBI" id="CHEBI:15377"/>
        <dbReference type="ChEBI" id="CHEBI:15378"/>
        <dbReference type="ChEBI" id="CHEBI:57464"/>
        <dbReference type="ChEBI" id="CHEBI:57540"/>
        <dbReference type="ChEBI" id="CHEBI:57945"/>
        <dbReference type="ChEBI" id="CHEBI:58053"/>
        <dbReference type="EC" id="1.1.1.205"/>
    </reaction>
</comment>
<dbReference type="CDD" id="cd00381">
    <property type="entry name" value="IMPDH"/>
    <property type="match status" value="1"/>
</dbReference>
<dbReference type="SUPFAM" id="SSF54631">
    <property type="entry name" value="CBS-domain pair"/>
    <property type="match status" value="1"/>
</dbReference>
<evidence type="ECO:0000256" key="16">
    <source>
        <dbReference type="PROSITE-ProRule" id="PRU00703"/>
    </source>
</evidence>
<keyword evidence="3 12" id="KW-0479">Metal-binding</keyword>
<proteinExistence type="inferred from homology"/>
<dbReference type="CDD" id="cd04601">
    <property type="entry name" value="CBS_pair_IMPDH"/>
    <property type="match status" value="1"/>
</dbReference>
<evidence type="ECO:0000256" key="10">
    <source>
        <dbReference type="ARBA" id="ARBA00048028"/>
    </source>
</evidence>
<feature type="binding site" evidence="12">
    <location>
        <position position="439"/>
    </location>
    <ligand>
        <name>IMP</name>
        <dbReference type="ChEBI" id="CHEBI:58053"/>
    </ligand>
</feature>
<name>A0A7S0WMH7_9CHLO</name>
<feature type="binding site" evidence="12 14">
    <location>
        <begin position="274"/>
        <end position="276"/>
    </location>
    <ligand>
        <name>NAD(+)</name>
        <dbReference type="ChEBI" id="CHEBI:57540"/>
    </ligand>
</feature>
<feature type="binding site" evidence="12">
    <location>
        <begin position="411"/>
        <end position="415"/>
    </location>
    <ligand>
        <name>IMP</name>
        <dbReference type="ChEBI" id="CHEBI:58053"/>
    </ligand>
</feature>
<keyword evidence="7 12" id="KW-0560">Oxidoreductase</keyword>
<comment type="subcellular location">
    <subcellularLocation>
        <location evidence="12">Cytoplasm</location>
    </subcellularLocation>
</comment>